<gene>
    <name evidence="2" type="ORF">Anas_14706</name>
</gene>
<evidence type="ECO:0000313" key="2">
    <source>
        <dbReference type="EMBL" id="KAB7499649.1"/>
    </source>
</evidence>
<sequence>MFKGHFLKTYGAGSKSDNRTSFPQNVRSRQQIGQQDVIPLSLMIHKIIMSICRASFFKCQSQRNLFKIFTKNLMLHSSCSKVISSKRTEQAANRTTGRDSPDSNDS</sequence>
<keyword evidence="3" id="KW-1185">Reference proteome</keyword>
<comment type="caution">
    <text evidence="2">The sequence shown here is derived from an EMBL/GenBank/DDBJ whole genome shotgun (WGS) entry which is preliminary data.</text>
</comment>
<feature type="region of interest" description="Disordered" evidence="1">
    <location>
        <begin position="1"/>
        <end position="30"/>
    </location>
</feature>
<reference evidence="2 3" key="1">
    <citation type="journal article" date="2019" name="PLoS Biol.">
        <title>Sex chromosomes control vertical transmission of feminizing Wolbachia symbionts in an isopod.</title>
        <authorList>
            <person name="Becking T."/>
            <person name="Chebbi M.A."/>
            <person name="Giraud I."/>
            <person name="Moumen B."/>
            <person name="Laverre T."/>
            <person name="Caubet Y."/>
            <person name="Peccoud J."/>
            <person name="Gilbert C."/>
            <person name="Cordaux R."/>
        </authorList>
    </citation>
    <scope>NUCLEOTIDE SEQUENCE [LARGE SCALE GENOMIC DNA]</scope>
    <source>
        <strain evidence="2">ANa2</strain>
        <tissue evidence="2">Whole body excluding digestive tract and cuticle</tissue>
    </source>
</reference>
<proteinExistence type="predicted"/>
<name>A0A5N5T100_9CRUS</name>
<feature type="compositionally biased region" description="Basic and acidic residues" evidence="1">
    <location>
        <begin position="96"/>
        <end position="106"/>
    </location>
</feature>
<feature type="region of interest" description="Disordered" evidence="1">
    <location>
        <begin position="83"/>
        <end position="106"/>
    </location>
</feature>
<feature type="compositionally biased region" description="Polar residues" evidence="1">
    <location>
        <begin position="83"/>
        <end position="95"/>
    </location>
</feature>
<evidence type="ECO:0000256" key="1">
    <source>
        <dbReference type="SAM" id="MobiDB-lite"/>
    </source>
</evidence>
<evidence type="ECO:0000313" key="3">
    <source>
        <dbReference type="Proteomes" id="UP000326759"/>
    </source>
</evidence>
<dbReference type="Proteomes" id="UP000326759">
    <property type="component" value="Unassembled WGS sequence"/>
</dbReference>
<dbReference type="EMBL" id="SEYY01017462">
    <property type="protein sequence ID" value="KAB7499649.1"/>
    <property type="molecule type" value="Genomic_DNA"/>
</dbReference>
<feature type="compositionally biased region" description="Polar residues" evidence="1">
    <location>
        <begin position="19"/>
        <end position="30"/>
    </location>
</feature>
<organism evidence="2 3">
    <name type="scientific">Armadillidium nasatum</name>
    <dbReference type="NCBI Taxonomy" id="96803"/>
    <lineage>
        <taxon>Eukaryota</taxon>
        <taxon>Metazoa</taxon>
        <taxon>Ecdysozoa</taxon>
        <taxon>Arthropoda</taxon>
        <taxon>Crustacea</taxon>
        <taxon>Multicrustacea</taxon>
        <taxon>Malacostraca</taxon>
        <taxon>Eumalacostraca</taxon>
        <taxon>Peracarida</taxon>
        <taxon>Isopoda</taxon>
        <taxon>Oniscidea</taxon>
        <taxon>Crinocheta</taxon>
        <taxon>Armadillidiidae</taxon>
        <taxon>Armadillidium</taxon>
    </lineage>
</organism>
<accession>A0A5N5T100</accession>
<dbReference type="AlphaFoldDB" id="A0A5N5T100"/>
<protein>
    <submittedName>
        <fullName evidence="2">Uncharacterized protein</fullName>
    </submittedName>
</protein>